<evidence type="ECO:0000256" key="4">
    <source>
        <dbReference type="ARBA" id="ARBA00022989"/>
    </source>
</evidence>
<dbReference type="VEuPathDB" id="MicrosporidiaDB:NEDG_01058"/>
<dbReference type="AlphaFoldDB" id="A0A177ED45"/>
<keyword evidence="4 7" id="KW-1133">Transmembrane helix</keyword>
<keyword evidence="5 7" id="KW-0472">Membrane</keyword>
<dbReference type="GeneID" id="93647408"/>
<accession>A0A177ED45</accession>
<sequence>MEALSLKLSALKESLQECRDKTEKTKTALEQTLKEVKKLSAETGEKPGPITRAVENELSKSILLQFTLGVDELKLPDRNKFKYKSNYETFKITSTVMVTILTACNLLFIDSKILDTIQVLAHMYIYSTLTIREHILINNGSNIKGWWLLHHYVCIVLTGMMLTCPEVSFKQIRTPILKFMFLHSCSQVFQYQYQMRRLYVLRALKKAHPLETTSDILSVSLSANLGIVVFFLIFFQVIQMYVSYYIYHLHCLNKWNHYQPFIGSILIGALAVGNVSTILYTCIRKLEKKRR</sequence>
<dbReference type="InterPro" id="IPR012926">
    <property type="entry name" value="TMEM120A/B"/>
</dbReference>
<feature type="transmembrane region" description="Helical" evidence="7">
    <location>
        <begin position="149"/>
        <end position="169"/>
    </location>
</feature>
<dbReference type="GO" id="GO:0016020">
    <property type="term" value="C:membrane"/>
    <property type="evidence" value="ECO:0007669"/>
    <property type="project" value="UniProtKB-SubCell"/>
</dbReference>
<dbReference type="Pfam" id="PF07851">
    <property type="entry name" value="TMEM120A-B"/>
    <property type="match status" value="1"/>
</dbReference>
<evidence type="ECO:0000256" key="7">
    <source>
        <dbReference type="SAM" id="Phobius"/>
    </source>
</evidence>
<keyword evidence="6" id="KW-0175">Coiled coil</keyword>
<feature type="transmembrane region" description="Helical" evidence="7">
    <location>
        <begin position="261"/>
        <end position="283"/>
    </location>
</feature>
<keyword evidence="3 7" id="KW-0812">Transmembrane</keyword>
<organism evidence="8 9">
    <name type="scientific">Nematocida displodere</name>
    <dbReference type="NCBI Taxonomy" id="1805483"/>
    <lineage>
        <taxon>Eukaryota</taxon>
        <taxon>Fungi</taxon>
        <taxon>Fungi incertae sedis</taxon>
        <taxon>Microsporidia</taxon>
        <taxon>Nematocida</taxon>
    </lineage>
</organism>
<feature type="transmembrane region" description="Helical" evidence="7">
    <location>
        <begin position="90"/>
        <end position="109"/>
    </location>
</feature>
<evidence type="ECO:0000313" key="8">
    <source>
        <dbReference type="EMBL" id="OAG28919.1"/>
    </source>
</evidence>
<proteinExistence type="inferred from homology"/>
<dbReference type="OrthoDB" id="2015098at2759"/>
<dbReference type="PANTHER" id="PTHR21433:SF0">
    <property type="entry name" value="TRANSMEMBRANE PROTEIN 120 HOMOLOG"/>
    <property type="match status" value="1"/>
</dbReference>
<evidence type="ECO:0000256" key="5">
    <source>
        <dbReference type="ARBA" id="ARBA00023136"/>
    </source>
</evidence>
<feature type="transmembrane region" description="Helical" evidence="7">
    <location>
        <begin position="216"/>
        <end position="241"/>
    </location>
</feature>
<gene>
    <name evidence="8" type="ORF">NEDG_01058</name>
</gene>
<reference evidence="8 9" key="1">
    <citation type="submission" date="2016-02" db="EMBL/GenBank/DDBJ databases">
        <title>Discovery of a natural microsporidian pathogen with a broad tissue tropism in Caenorhabditis elegans.</title>
        <authorList>
            <person name="Luallen R.J."/>
            <person name="Reinke A.W."/>
            <person name="Tong L."/>
            <person name="Botts M.R."/>
            <person name="Felix M.-A."/>
            <person name="Troemel E.R."/>
        </authorList>
    </citation>
    <scope>NUCLEOTIDE SEQUENCE [LARGE SCALE GENOMIC DNA]</scope>
    <source>
        <strain evidence="8 9">JUm2807</strain>
    </source>
</reference>
<comment type="similarity">
    <text evidence="2">Belongs to the TMEM120 family.</text>
</comment>
<keyword evidence="9" id="KW-1185">Reference proteome</keyword>
<feature type="coiled-coil region" evidence="6">
    <location>
        <begin position="1"/>
        <end position="42"/>
    </location>
</feature>
<comment type="caution">
    <text evidence="8">The sequence shown here is derived from an EMBL/GenBank/DDBJ whole genome shotgun (WGS) entry which is preliminary data.</text>
</comment>
<dbReference type="EMBL" id="LTDL01000042">
    <property type="protein sequence ID" value="OAG28919.1"/>
    <property type="molecule type" value="Genomic_DNA"/>
</dbReference>
<evidence type="ECO:0000256" key="3">
    <source>
        <dbReference type="ARBA" id="ARBA00022692"/>
    </source>
</evidence>
<dbReference type="RefSeq" id="XP_067543664.1">
    <property type="nucleotide sequence ID" value="XM_067688476.1"/>
</dbReference>
<protein>
    <submittedName>
        <fullName evidence="8">Uncharacterized protein</fullName>
    </submittedName>
</protein>
<dbReference type="Proteomes" id="UP000185944">
    <property type="component" value="Unassembled WGS sequence"/>
</dbReference>
<dbReference type="PANTHER" id="PTHR21433">
    <property type="entry name" value="TRANSMEMBRANE PROTEIN INDUCED BY TUMOR NECROSIS FACTOR ALPHA"/>
    <property type="match status" value="1"/>
</dbReference>
<evidence type="ECO:0000256" key="2">
    <source>
        <dbReference type="ARBA" id="ARBA00009700"/>
    </source>
</evidence>
<name>A0A177ED45_9MICR</name>
<evidence type="ECO:0000256" key="6">
    <source>
        <dbReference type="SAM" id="Coils"/>
    </source>
</evidence>
<evidence type="ECO:0000313" key="9">
    <source>
        <dbReference type="Proteomes" id="UP000185944"/>
    </source>
</evidence>
<evidence type="ECO:0000256" key="1">
    <source>
        <dbReference type="ARBA" id="ARBA00004141"/>
    </source>
</evidence>
<comment type="subcellular location">
    <subcellularLocation>
        <location evidence="1">Membrane</location>
        <topology evidence="1">Multi-pass membrane protein</topology>
    </subcellularLocation>
</comment>